<dbReference type="RefSeq" id="WP_025227366.1">
    <property type="nucleotide sequence ID" value="NZ_CP007139.1"/>
</dbReference>
<reference evidence="5 6" key="1">
    <citation type="journal article" date="2014" name="PLoS ONE">
        <title>The first complete genome sequence of the class fimbriimonadia in the phylum armatimonadetes.</title>
        <authorList>
            <person name="Hu Z.Y."/>
            <person name="Wang Y.Z."/>
            <person name="Im W.T."/>
            <person name="Wang S.Y."/>
            <person name="Zhao G.P."/>
            <person name="Zheng H.J."/>
            <person name="Quan Z.X."/>
        </authorList>
    </citation>
    <scope>NUCLEOTIDE SEQUENCE [LARGE SCALE GENOMIC DNA]</scope>
    <source>
        <strain evidence="5">Gsoil 348</strain>
    </source>
</reference>
<dbReference type="eggNOG" id="COG0102">
    <property type="taxonomic scope" value="Bacteria"/>
</dbReference>
<dbReference type="EMBL" id="CP007139">
    <property type="protein sequence ID" value="AIE83979.1"/>
    <property type="molecule type" value="Genomic_DNA"/>
</dbReference>
<dbReference type="InterPro" id="IPR005822">
    <property type="entry name" value="Ribosomal_uL13"/>
</dbReference>
<evidence type="ECO:0000256" key="2">
    <source>
        <dbReference type="ARBA" id="ARBA00022980"/>
    </source>
</evidence>
<dbReference type="GO" id="GO:0003729">
    <property type="term" value="F:mRNA binding"/>
    <property type="evidence" value="ECO:0007669"/>
    <property type="project" value="TreeGrafter"/>
</dbReference>
<accession>A0A068NQW2</accession>
<dbReference type="InterPro" id="IPR036899">
    <property type="entry name" value="Ribosomal_uL13_sf"/>
</dbReference>
<comment type="similarity">
    <text evidence="1 4">Belongs to the universal ribosomal protein uL13 family.</text>
</comment>
<keyword evidence="3 4" id="KW-0687">Ribonucleoprotein</keyword>
<proteinExistence type="inferred from homology"/>
<dbReference type="GO" id="GO:0006412">
    <property type="term" value="P:translation"/>
    <property type="evidence" value="ECO:0007669"/>
    <property type="project" value="UniProtKB-UniRule"/>
</dbReference>
<dbReference type="Gene3D" id="3.90.1180.10">
    <property type="entry name" value="Ribosomal protein L13"/>
    <property type="match status" value="1"/>
</dbReference>
<comment type="function">
    <text evidence="4">This protein is one of the early assembly proteins of the 50S ribosomal subunit, although it is not seen to bind rRNA by itself. It is important during the early stages of 50S assembly.</text>
</comment>
<organism evidence="5 6">
    <name type="scientific">Fimbriimonas ginsengisoli Gsoil 348</name>
    <dbReference type="NCBI Taxonomy" id="661478"/>
    <lineage>
        <taxon>Bacteria</taxon>
        <taxon>Bacillati</taxon>
        <taxon>Armatimonadota</taxon>
        <taxon>Fimbriimonadia</taxon>
        <taxon>Fimbriimonadales</taxon>
        <taxon>Fimbriimonadaceae</taxon>
        <taxon>Fimbriimonas</taxon>
    </lineage>
</organism>
<dbReference type="PANTHER" id="PTHR11545:SF2">
    <property type="entry name" value="LARGE RIBOSOMAL SUBUNIT PROTEIN UL13M"/>
    <property type="match status" value="1"/>
</dbReference>
<dbReference type="HAMAP" id="MF_01366">
    <property type="entry name" value="Ribosomal_uL13"/>
    <property type="match status" value="1"/>
</dbReference>
<evidence type="ECO:0000256" key="3">
    <source>
        <dbReference type="ARBA" id="ARBA00023274"/>
    </source>
</evidence>
<dbReference type="Proteomes" id="UP000027982">
    <property type="component" value="Chromosome"/>
</dbReference>
<dbReference type="STRING" id="661478.OP10G_0611"/>
<keyword evidence="2 4" id="KW-0689">Ribosomal protein</keyword>
<dbReference type="NCBIfam" id="TIGR01066">
    <property type="entry name" value="rplM_bact"/>
    <property type="match status" value="1"/>
</dbReference>
<dbReference type="HOGENOM" id="CLU_082184_2_1_0"/>
<dbReference type="SUPFAM" id="SSF52161">
    <property type="entry name" value="Ribosomal protein L13"/>
    <property type="match status" value="1"/>
</dbReference>
<dbReference type="KEGG" id="fgi:OP10G_0611"/>
<dbReference type="PIRSF" id="PIRSF002181">
    <property type="entry name" value="Ribosomal_L13"/>
    <property type="match status" value="1"/>
</dbReference>
<evidence type="ECO:0000256" key="4">
    <source>
        <dbReference type="HAMAP-Rule" id="MF_01366"/>
    </source>
</evidence>
<comment type="subunit">
    <text evidence="4">Part of the 50S ribosomal subunit.</text>
</comment>
<sequence>MNRTYVNKEGSIERKWFVVDAAGIPVGRLAAQVAQVLRGKHKPTFAYNADCGDFVIIINAEKVVLTGGKKDELIYWHTGWPGGLKNVSRGDMLENDPVKMVEKAVWGMTPKTKLGKALFKKLKVYKGSEHPHEAQNPQPLNVRKEK</sequence>
<evidence type="ECO:0000313" key="6">
    <source>
        <dbReference type="Proteomes" id="UP000027982"/>
    </source>
</evidence>
<dbReference type="CDD" id="cd00392">
    <property type="entry name" value="Ribosomal_L13"/>
    <property type="match status" value="1"/>
</dbReference>
<dbReference type="PANTHER" id="PTHR11545">
    <property type="entry name" value="RIBOSOMAL PROTEIN L13"/>
    <property type="match status" value="1"/>
</dbReference>
<dbReference type="Pfam" id="PF00572">
    <property type="entry name" value="Ribosomal_L13"/>
    <property type="match status" value="1"/>
</dbReference>
<dbReference type="GO" id="GO:0003735">
    <property type="term" value="F:structural constituent of ribosome"/>
    <property type="evidence" value="ECO:0007669"/>
    <property type="project" value="InterPro"/>
</dbReference>
<dbReference type="AlphaFoldDB" id="A0A068NQW2"/>
<name>A0A068NQW2_FIMGI</name>
<evidence type="ECO:0000313" key="5">
    <source>
        <dbReference type="EMBL" id="AIE83979.1"/>
    </source>
</evidence>
<dbReference type="GO" id="GO:0022625">
    <property type="term" value="C:cytosolic large ribosomal subunit"/>
    <property type="evidence" value="ECO:0007669"/>
    <property type="project" value="TreeGrafter"/>
</dbReference>
<dbReference type="InterPro" id="IPR005823">
    <property type="entry name" value="Ribosomal_uL13_bac-type"/>
</dbReference>
<protein>
    <recommendedName>
        <fullName evidence="4">Large ribosomal subunit protein uL13</fullName>
    </recommendedName>
</protein>
<dbReference type="OrthoDB" id="9801330at2"/>
<dbReference type="GO" id="GO:0017148">
    <property type="term" value="P:negative regulation of translation"/>
    <property type="evidence" value="ECO:0007669"/>
    <property type="project" value="TreeGrafter"/>
</dbReference>
<evidence type="ECO:0000256" key="1">
    <source>
        <dbReference type="ARBA" id="ARBA00006227"/>
    </source>
</evidence>
<gene>
    <name evidence="4" type="primary">rplM</name>
    <name evidence="5" type="ORF">OP10G_0611</name>
</gene>
<keyword evidence="6" id="KW-1185">Reference proteome</keyword>